<evidence type="ECO:0000259" key="7">
    <source>
        <dbReference type="Pfam" id="PF00892"/>
    </source>
</evidence>
<feature type="transmembrane region" description="Helical" evidence="6">
    <location>
        <begin position="78"/>
        <end position="96"/>
    </location>
</feature>
<keyword evidence="5 6" id="KW-0472">Membrane</keyword>
<dbReference type="PANTHER" id="PTHR22911">
    <property type="entry name" value="ACYL-MALONYL CONDENSING ENZYME-RELATED"/>
    <property type="match status" value="1"/>
</dbReference>
<evidence type="ECO:0000256" key="6">
    <source>
        <dbReference type="SAM" id="Phobius"/>
    </source>
</evidence>
<organism evidence="8 9">
    <name type="scientific">Tianweitania sediminis</name>
    <dbReference type="NCBI Taxonomy" id="1502156"/>
    <lineage>
        <taxon>Bacteria</taxon>
        <taxon>Pseudomonadati</taxon>
        <taxon>Pseudomonadota</taxon>
        <taxon>Alphaproteobacteria</taxon>
        <taxon>Hyphomicrobiales</taxon>
        <taxon>Phyllobacteriaceae</taxon>
        <taxon>Tianweitania</taxon>
    </lineage>
</organism>
<feature type="transmembrane region" description="Helical" evidence="6">
    <location>
        <begin position="227"/>
        <end position="250"/>
    </location>
</feature>
<accession>A0A8J7RN77</accession>
<dbReference type="Pfam" id="PF00892">
    <property type="entry name" value="EamA"/>
    <property type="match status" value="1"/>
</dbReference>
<protein>
    <submittedName>
        <fullName evidence="8">DMT family transporter</fullName>
    </submittedName>
</protein>
<dbReference type="SUPFAM" id="SSF103481">
    <property type="entry name" value="Multidrug resistance efflux transporter EmrE"/>
    <property type="match status" value="2"/>
</dbReference>
<dbReference type="Proteomes" id="UP000666240">
    <property type="component" value="Unassembled WGS sequence"/>
</dbReference>
<comment type="caution">
    <text evidence="8">The sequence shown here is derived from an EMBL/GenBank/DDBJ whole genome shotgun (WGS) entry which is preliminary data.</text>
</comment>
<evidence type="ECO:0000256" key="2">
    <source>
        <dbReference type="ARBA" id="ARBA00009853"/>
    </source>
</evidence>
<dbReference type="AlphaFoldDB" id="A0A8J7RN77"/>
<dbReference type="Gene3D" id="1.10.3730.20">
    <property type="match status" value="1"/>
</dbReference>
<keyword evidence="4 6" id="KW-1133">Transmembrane helix</keyword>
<feature type="transmembrane region" description="Helical" evidence="6">
    <location>
        <begin position="102"/>
        <end position="123"/>
    </location>
</feature>
<feature type="transmembrane region" description="Helical" evidence="6">
    <location>
        <begin position="283"/>
        <end position="300"/>
    </location>
</feature>
<evidence type="ECO:0000313" key="8">
    <source>
        <dbReference type="EMBL" id="MBP0441446.1"/>
    </source>
</evidence>
<evidence type="ECO:0000313" key="9">
    <source>
        <dbReference type="Proteomes" id="UP000666240"/>
    </source>
</evidence>
<dbReference type="InterPro" id="IPR000620">
    <property type="entry name" value="EamA_dom"/>
</dbReference>
<evidence type="ECO:0000256" key="4">
    <source>
        <dbReference type="ARBA" id="ARBA00022989"/>
    </source>
</evidence>
<feature type="domain" description="EamA" evidence="7">
    <location>
        <begin position="16"/>
        <end position="147"/>
    </location>
</feature>
<comment type="subcellular location">
    <subcellularLocation>
        <location evidence="1">Membrane</location>
        <topology evidence="1">Multi-pass membrane protein</topology>
    </subcellularLocation>
</comment>
<comment type="similarity">
    <text evidence="2">Belongs to the drug/metabolite transporter (DMT) superfamily. 10 TMS drug/metabolite exporter (DME) (TC 2.A.7.3) family.</text>
</comment>
<sequence>MTASQVDLKADRVNFAVAVMVFTNLTLSLADAMIKVTIATMPLSQFVFLRSCVTLPLLIAILIWRFPQVPLRPVKPAWASLRSALLLLSLLLYYASLPRLDLSMAAAVYYTIPLFITLFAAFWIRESVGLTGWLGVAIGFLGVLLMLKPEAGHLNIYALMPLGSAILYALAMVLTRTKARAENALVLALIFNLIAIVLGGGASLASLSAGDAAPSLFTGEWLPMEAWQWTLILLLSTMMLIGSVGTAIAYQSAPPSIVSTWDFSYLAFAVLWGVVLFSEQLDVASMLGIAFIALAGIIVIRR</sequence>
<feature type="transmembrane region" description="Helical" evidence="6">
    <location>
        <begin position="154"/>
        <end position="174"/>
    </location>
</feature>
<dbReference type="GO" id="GO:0016020">
    <property type="term" value="C:membrane"/>
    <property type="evidence" value="ECO:0007669"/>
    <property type="project" value="UniProtKB-SubCell"/>
</dbReference>
<dbReference type="EMBL" id="JAGIYY010000015">
    <property type="protein sequence ID" value="MBP0441446.1"/>
    <property type="molecule type" value="Genomic_DNA"/>
</dbReference>
<dbReference type="PANTHER" id="PTHR22911:SF6">
    <property type="entry name" value="SOLUTE CARRIER FAMILY 35 MEMBER G1"/>
    <property type="match status" value="1"/>
</dbReference>
<evidence type="ECO:0000256" key="3">
    <source>
        <dbReference type="ARBA" id="ARBA00022692"/>
    </source>
</evidence>
<evidence type="ECO:0000256" key="1">
    <source>
        <dbReference type="ARBA" id="ARBA00004141"/>
    </source>
</evidence>
<name>A0A8J7RN77_9HYPH</name>
<proteinExistence type="inferred from homology"/>
<keyword evidence="3 6" id="KW-0812">Transmembrane</keyword>
<reference evidence="8" key="1">
    <citation type="submission" date="2021-03" db="EMBL/GenBank/DDBJ databases">
        <title>Genome sequencing and assembly of Tianweitania sediminis.</title>
        <authorList>
            <person name="Chhetri G."/>
        </authorList>
    </citation>
    <scope>NUCLEOTIDE SEQUENCE</scope>
    <source>
        <strain evidence="8">Z8</strain>
    </source>
</reference>
<feature type="transmembrane region" description="Helical" evidence="6">
    <location>
        <begin position="186"/>
        <end position="207"/>
    </location>
</feature>
<feature type="transmembrane region" description="Helical" evidence="6">
    <location>
        <begin position="46"/>
        <end position="66"/>
    </location>
</feature>
<dbReference type="InterPro" id="IPR037185">
    <property type="entry name" value="EmrE-like"/>
</dbReference>
<dbReference type="RefSeq" id="WP_209337479.1">
    <property type="nucleotide sequence ID" value="NZ_JAGIYY010000015.1"/>
</dbReference>
<feature type="transmembrane region" description="Helical" evidence="6">
    <location>
        <begin position="12"/>
        <end position="34"/>
    </location>
</feature>
<feature type="transmembrane region" description="Helical" evidence="6">
    <location>
        <begin position="130"/>
        <end position="148"/>
    </location>
</feature>
<feature type="transmembrane region" description="Helical" evidence="6">
    <location>
        <begin position="257"/>
        <end position="277"/>
    </location>
</feature>
<gene>
    <name evidence="8" type="ORF">J5Y06_22620</name>
</gene>
<keyword evidence="9" id="KW-1185">Reference proteome</keyword>
<evidence type="ECO:0000256" key="5">
    <source>
        <dbReference type="ARBA" id="ARBA00023136"/>
    </source>
</evidence>